<dbReference type="EMBL" id="CP000800">
    <property type="protein sequence ID" value="ABV17091.1"/>
    <property type="molecule type" value="Genomic_DNA"/>
</dbReference>
<evidence type="ECO:0000313" key="3">
    <source>
        <dbReference type="Proteomes" id="UP000001122"/>
    </source>
</evidence>
<protein>
    <submittedName>
        <fullName evidence="2">Uncharacterized protein</fullName>
    </submittedName>
</protein>
<reference evidence="3" key="1">
    <citation type="journal article" date="2008" name="J. Bacteriol.">
        <title>The pangenome structure of Escherichia coli: comparative genomic analysis of E. coli commensal and pathogenic isolates.</title>
        <authorList>
            <person name="Rasko D.A."/>
            <person name="Rosovitz M.J."/>
            <person name="Myers G.S."/>
            <person name="Mongodin E.F."/>
            <person name="Fricke W.F."/>
            <person name="Gajer P."/>
            <person name="Crabtree J."/>
            <person name="Sebaihia M."/>
            <person name="Thomson N.R."/>
            <person name="Chaudhuri R."/>
            <person name="Henderson I.R."/>
            <person name="Sperandio V."/>
            <person name="Ravel J."/>
        </authorList>
    </citation>
    <scope>NUCLEOTIDE SEQUENCE [LARGE SCALE GENOMIC DNA]</scope>
    <source>
        <strain evidence="3">E24377A / ETEC</strain>
    </source>
</reference>
<sequence>MYKVLLGRVQATEICDRKEELWLITALVMLLNVAGLILSLSGPGNAATVC</sequence>
<keyword evidence="1" id="KW-0472">Membrane</keyword>
<dbReference type="HOGENOM" id="CLU_3117272_0_0_6"/>
<dbReference type="KEGG" id="ecw:EcE24377A_1302"/>
<keyword evidence="3" id="KW-1185">Reference proteome</keyword>
<evidence type="ECO:0000313" key="2">
    <source>
        <dbReference type="EMBL" id="ABV17091.1"/>
    </source>
</evidence>
<keyword evidence="1" id="KW-1133">Transmembrane helix</keyword>
<evidence type="ECO:0000256" key="1">
    <source>
        <dbReference type="SAM" id="Phobius"/>
    </source>
</evidence>
<keyword evidence="1" id="KW-0812">Transmembrane</keyword>
<accession>A7ZKS9</accession>
<organism evidence="2 3">
    <name type="scientific">Escherichia coli O139:H28 (strain E24377A / ETEC)</name>
    <dbReference type="NCBI Taxonomy" id="331111"/>
    <lineage>
        <taxon>Bacteria</taxon>
        <taxon>Pseudomonadati</taxon>
        <taxon>Pseudomonadota</taxon>
        <taxon>Gammaproteobacteria</taxon>
        <taxon>Enterobacterales</taxon>
        <taxon>Enterobacteriaceae</taxon>
        <taxon>Escherichia</taxon>
    </lineage>
</organism>
<dbReference type="Proteomes" id="UP000001122">
    <property type="component" value="Chromosome"/>
</dbReference>
<gene>
    <name evidence="2" type="ordered locus">EcE24377A_1302</name>
</gene>
<dbReference type="AlphaFoldDB" id="A7ZKS9"/>
<proteinExistence type="predicted"/>
<feature type="transmembrane region" description="Helical" evidence="1">
    <location>
        <begin position="21"/>
        <end position="40"/>
    </location>
</feature>
<name>A7ZKS9_ECO24</name>